<dbReference type="InterPro" id="IPR007630">
    <property type="entry name" value="RNA_pol_sigma70_r4"/>
</dbReference>
<dbReference type="EMBL" id="AP022557">
    <property type="protein sequence ID" value="BBW98444.1"/>
    <property type="molecule type" value="Genomic_DNA"/>
</dbReference>
<keyword evidence="1" id="KW-0805">Transcription regulation</keyword>
<dbReference type="NCBIfam" id="TIGR02937">
    <property type="entry name" value="sigma70-ECF"/>
    <property type="match status" value="1"/>
</dbReference>
<organism evidence="6 7">
    <name type="scientific">Geobacillus subterraneus</name>
    <dbReference type="NCBI Taxonomy" id="129338"/>
    <lineage>
        <taxon>Bacteria</taxon>
        <taxon>Bacillati</taxon>
        <taxon>Bacillota</taxon>
        <taxon>Bacilli</taxon>
        <taxon>Bacillales</taxon>
        <taxon>Anoxybacillaceae</taxon>
        <taxon>Geobacillus</taxon>
    </lineage>
</organism>
<dbReference type="InterPro" id="IPR013324">
    <property type="entry name" value="RNA_pol_sigma_r3/r4-like"/>
</dbReference>
<evidence type="ECO:0000259" key="5">
    <source>
        <dbReference type="Pfam" id="PF04545"/>
    </source>
</evidence>
<gene>
    <name evidence="6" type="ORF">GsuE55_32770</name>
</gene>
<dbReference type="CDD" id="cd06171">
    <property type="entry name" value="Sigma70_r4"/>
    <property type="match status" value="1"/>
</dbReference>
<dbReference type="InterPro" id="IPR014284">
    <property type="entry name" value="RNA_pol_sigma-70_dom"/>
</dbReference>
<name>A0A679G036_9BACL</name>
<evidence type="ECO:0000256" key="2">
    <source>
        <dbReference type="ARBA" id="ARBA00023082"/>
    </source>
</evidence>
<keyword evidence="6" id="KW-0240">DNA-directed RNA polymerase</keyword>
<dbReference type="RefSeq" id="WP_051962776.1">
    <property type="nucleotide sequence ID" value="NZ_AP022557.1"/>
</dbReference>
<keyword evidence="2" id="KW-0731">Sigma factor</keyword>
<evidence type="ECO:0000256" key="4">
    <source>
        <dbReference type="ARBA" id="ARBA00023163"/>
    </source>
</evidence>
<accession>A0A679G036</accession>
<dbReference type="PANTHER" id="PTHR30385:SF7">
    <property type="entry name" value="RNA POLYMERASE SIGMA FACTOR FLIA"/>
    <property type="match status" value="1"/>
</dbReference>
<dbReference type="GO" id="GO:0006352">
    <property type="term" value="P:DNA-templated transcription initiation"/>
    <property type="evidence" value="ECO:0007669"/>
    <property type="project" value="InterPro"/>
</dbReference>
<dbReference type="SUPFAM" id="SSF88659">
    <property type="entry name" value="Sigma3 and sigma4 domains of RNA polymerase sigma factors"/>
    <property type="match status" value="1"/>
</dbReference>
<protein>
    <submittedName>
        <fullName evidence="6">DNA-directed RNA polymerase sigma-70 factor</fullName>
    </submittedName>
</protein>
<keyword evidence="7" id="KW-1185">Reference proteome</keyword>
<dbReference type="GO" id="GO:0003677">
    <property type="term" value="F:DNA binding"/>
    <property type="evidence" value="ECO:0007669"/>
    <property type="project" value="UniProtKB-KW"/>
</dbReference>
<dbReference type="GO" id="GO:0016987">
    <property type="term" value="F:sigma factor activity"/>
    <property type="evidence" value="ECO:0007669"/>
    <property type="project" value="UniProtKB-KW"/>
</dbReference>
<dbReference type="GO" id="GO:0000428">
    <property type="term" value="C:DNA-directed RNA polymerase complex"/>
    <property type="evidence" value="ECO:0007669"/>
    <property type="project" value="UniProtKB-KW"/>
</dbReference>
<feature type="domain" description="RNA polymerase sigma-70 region 4" evidence="5">
    <location>
        <begin position="148"/>
        <end position="195"/>
    </location>
</feature>
<sequence>MDFEKLDPFCIQKIEEFKEENKDFLENTVVKSFLTEEENQKLLVQAICEPTEENKKLLDNKFEKFYFDIRFTSYISTVLYFNAINFDKRYRKMLNRQPLTVDQPINNDSSNTSFNAMLVDAETEIQVEDILRSDNIEDYITNPVLYEAIQSLTEKQKEVISLAYVKGLTDTEISKILNKSQQAVSKIHKAALKKICKFIEDKGELKYDCM</sequence>
<dbReference type="Gene3D" id="1.20.140.160">
    <property type="match status" value="1"/>
</dbReference>
<evidence type="ECO:0000256" key="1">
    <source>
        <dbReference type="ARBA" id="ARBA00023015"/>
    </source>
</evidence>
<keyword evidence="3" id="KW-0238">DNA-binding</keyword>
<dbReference type="Proteomes" id="UP000501421">
    <property type="component" value="Chromosome"/>
</dbReference>
<evidence type="ECO:0000313" key="7">
    <source>
        <dbReference type="Proteomes" id="UP000501421"/>
    </source>
</evidence>
<keyword evidence="4" id="KW-0804">Transcription</keyword>
<reference evidence="7" key="1">
    <citation type="journal article" date="2020" name="Microbiol. Resour. Announc.">
        <title>Complete Genome Sequence of Geobacillus sp. Strain E55-1, Isolated from Mine Geyser in Japan.</title>
        <authorList>
            <person name="Miyazaki K."/>
            <person name="Hase E."/>
            <person name="Tokito N."/>
        </authorList>
    </citation>
    <scope>NUCLEOTIDE SEQUENCE [LARGE SCALE GENOMIC DNA]</scope>
    <source>
        <strain evidence="7">E55-1</strain>
    </source>
</reference>
<dbReference type="PANTHER" id="PTHR30385">
    <property type="entry name" value="SIGMA FACTOR F FLAGELLAR"/>
    <property type="match status" value="1"/>
</dbReference>
<evidence type="ECO:0000313" key="6">
    <source>
        <dbReference type="EMBL" id="BBW98444.1"/>
    </source>
</evidence>
<dbReference type="Pfam" id="PF04545">
    <property type="entry name" value="Sigma70_r4"/>
    <property type="match status" value="1"/>
</dbReference>
<dbReference type="AlphaFoldDB" id="A0A679G036"/>
<proteinExistence type="predicted"/>
<evidence type="ECO:0000256" key="3">
    <source>
        <dbReference type="ARBA" id="ARBA00023125"/>
    </source>
</evidence>